<protein>
    <submittedName>
        <fullName evidence="1">Uncharacterized protein</fullName>
    </submittedName>
</protein>
<gene>
    <name evidence="1" type="ORF">TNCV_3518311</name>
</gene>
<keyword evidence="2" id="KW-1185">Reference proteome</keyword>
<name>A0A8X6SPF7_TRICX</name>
<organism evidence="1 2">
    <name type="scientific">Trichonephila clavipes</name>
    <name type="common">Golden silk orbweaver</name>
    <name type="synonym">Nephila clavipes</name>
    <dbReference type="NCBI Taxonomy" id="2585209"/>
    <lineage>
        <taxon>Eukaryota</taxon>
        <taxon>Metazoa</taxon>
        <taxon>Ecdysozoa</taxon>
        <taxon>Arthropoda</taxon>
        <taxon>Chelicerata</taxon>
        <taxon>Arachnida</taxon>
        <taxon>Araneae</taxon>
        <taxon>Araneomorphae</taxon>
        <taxon>Entelegynae</taxon>
        <taxon>Araneoidea</taxon>
        <taxon>Nephilidae</taxon>
        <taxon>Trichonephila</taxon>
    </lineage>
</organism>
<comment type="caution">
    <text evidence="1">The sequence shown here is derived from an EMBL/GenBank/DDBJ whole genome shotgun (WGS) entry which is preliminary data.</text>
</comment>
<reference evidence="1" key="1">
    <citation type="submission" date="2020-08" db="EMBL/GenBank/DDBJ databases">
        <title>Multicomponent nature underlies the extraordinary mechanical properties of spider dragline silk.</title>
        <authorList>
            <person name="Kono N."/>
            <person name="Nakamura H."/>
            <person name="Mori M."/>
            <person name="Yoshida Y."/>
            <person name="Ohtoshi R."/>
            <person name="Malay A.D."/>
            <person name="Moran D.A.P."/>
            <person name="Tomita M."/>
            <person name="Numata K."/>
            <person name="Arakawa K."/>
        </authorList>
    </citation>
    <scope>NUCLEOTIDE SEQUENCE</scope>
</reference>
<dbReference type="AlphaFoldDB" id="A0A8X6SPF7"/>
<dbReference type="Proteomes" id="UP000887159">
    <property type="component" value="Unassembled WGS sequence"/>
</dbReference>
<evidence type="ECO:0000313" key="2">
    <source>
        <dbReference type="Proteomes" id="UP000887159"/>
    </source>
</evidence>
<dbReference type="EMBL" id="BMAU01021345">
    <property type="protein sequence ID" value="GFY17474.1"/>
    <property type="molecule type" value="Genomic_DNA"/>
</dbReference>
<sequence length="96" mass="11326">MPLTNLNWLDHMIMTCRKFVSSVAEKSSHLYELSPFEVHLKMNITSRTRTRIITLSQHTCMTIRDIAATVGFEKSIVYRIINKQAWRFSRKPTKNR</sequence>
<proteinExistence type="predicted"/>
<accession>A0A8X6SPF7</accession>
<evidence type="ECO:0000313" key="1">
    <source>
        <dbReference type="EMBL" id="GFY17474.1"/>
    </source>
</evidence>